<proteinExistence type="predicted"/>
<organism evidence="1 2">
    <name type="scientific">Aspergillus lucknowensis</name>
    <dbReference type="NCBI Taxonomy" id="176173"/>
    <lineage>
        <taxon>Eukaryota</taxon>
        <taxon>Fungi</taxon>
        <taxon>Dikarya</taxon>
        <taxon>Ascomycota</taxon>
        <taxon>Pezizomycotina</taxon>
        <taxon>Eurotiomycetes</taxon>
        <taxon>Eurotiomycetidae</taxon>
        <taxon>Eurotiales</taxon>
        <taxon>Aspergillaceae</taxon>
        <taxon>Aspergillus</taxon>
        <taxon>Aspergillus subgen. Nidulantes</taxon>
    </lineage>
</organism>
<evidence type="ECO:0000313" key="2">
    <source>
        <dbReference type="Proteomes" id="UP001610432"/>
    </source>
</evidence>
<evidence type="ECO:0008006" key="3">
    <source>
        <dbReference type="Google" id="ProtNLM"/>
    </source>
</evidence>
<accession>A0ABR4LY33</accession>
<dbReference type="Proteomes" id="UP001610432">
    <property type="component" value="Unassembled WGS sequence"/>
</dbReference>
<gene>
    <name evidence="1" type="ORF">BJX67DRAFT_379002</name>
</gene>
<dbReference type="GeneID" id="98147531"/>
<protein>
    <recommendedName>
        <fullName evidence="3">F-box domain-containing protein</fullName>
    </recommendedName>
</protein>
<keyword evidence="2" id="KW-1185">Reference proteome</keyword>
<dbReference type="EMBL" id="JBFXLQ010000009">
    <property type="protein sequence ID" value="KAL2869446.1"/>
    <property type="molecule type" value="Genomic_DNA"/>
</dbReference>
<dbReference type="RefSeq" id="XP_070888425.1">
    <property type="nucleotide sequence ID" value="XM_071032459.1"/>
</dbReference>
<reference evidence="1 2" key="1">
    <citation type="submission" date="2024-07" db="EMBL/GenBank/DDBJ databases">
        <title>Section-level genome sequencing and comparative genomics of Aspergillus sections Usti and Cavernicolus.</title>
        <authorList>
            <consortium name="Lawrence Berkeley National Laboratory"/>
            <person name="Nybo J.L."/>
            <person name="Vesth T.C."/>
            <person name="Theobald S."/>
            <person name="Frisvad J.C."/>
            <person name="Larsen T.O."/>
            <person name="Kjaerboelling I."/>
            <person name="Rothschild-Mancinelli K."/>
            <person name="Lyhne E.K."/>
            <person name="Kogle M.E."/>
            <person name="Barry K."/>
            <person name="Clum A."/>
            <person name="Na H."/>
            <person name="Ledsgaard L."/>
            <person name="Lin J."/>
            <person name="Lipzen A."/>
            <person name="Kuo A."/>
            <person name="Riley R."/>
            <person name="Mondo S."/>
            <person name="Labutti K."/>
            <person name="Haridas S."/>
            <person name="Pangalinan J."/>
            <person name="Salamov A.A."/>
            <person name="Simmons B.A."/>
            <person name="Magnuson J.K."/>
            <person name="Chen J."/>
            <person name="Drula E."/>
            <person name="Henrissat B."/>
            <person name="Wiebenga A."/>
            <person name="Lubbers R.J."/>
            <person name="Gomes A.C."/>
            <person name="Macurrencykelacurrency M.R."/>
            <person name="Stajich J."/>
            <person name="Grigoriev I.V."/>
            <person name="Mortensen U.H."/>
            <person name="De Vries R.P."/>
            <person name="Baker S.E."/>
            <person name="Andersen M.R."/>
        </authorList>
    </citation>
    <scope>NUCLEOTIDE SEQUENCE [LARGE SCALE GENOMIC DNA]</scope>
    <source>
        <strain evidence="1 2">CBS 449.75</strain>
    </source>
</reference>
<evidence type="ECO:0000313" key="1">
    <source>
        <dbReference type="EMBL" id="KAL2869446.1"/>
    </source>
</evidence>
<comment type="caution">
    <text evidence="1">The sequence shown here is derived from an EMBL/GenBank/DDBJ whole genome shotgun (WGS) entry which is preliminary data.</text>
</comment>
<sequence>MADRLPLELVTMIARFLMPDSEEPKPLHEHRKYSLVCRKWRAAFEPFLYDNVRVWSHIYPCGREDSNLMYLCLLTSGPWGEARRAMIRTLDFTIEVERCESQTIAIDFAAAALLFIMSKWGTSCSIHVNLSVLCQAPTAGPVPLPTLPRWNWSRSVKSWTQPLVLYNVQCVQDLSFSTALKPGEVDTDHKSDEYWWTIPIHLAQYFQNLEFLFVSIFPYSDIPDDHLQAPALALRRYELSQYFCRLPSSIRDFHIAGSDDGLFHMALAAPSHCDPFATCLRELTLRLESLTLTDLSIQADFLCPLNTDTKPWGPIPVWPKMREILIIDDPFITRIEGGWEHPDESDAESAEELDFMHRAFISAGYAAHNMPHLTSLAYQTREVTTFEPEGDKFHHIFDFSIDEVTGTATLTWRSKCGYRPDERVAEAWGFQLRDITVKQEEDKDETLLVSEVNLPGWYESGSCESLPVRI</sequence>
<name>A0ABR4LY33_9EURO</name>